<evidence type="ECO:0000313" key="7">
    <source>
        <dbReference type="Proteomes" id="UP001283341"/>
    </source>
</evidence>
<dbReference type="Pfam" id="PF01494">
    <property type="entry name" value="FAD_binding_3"/>
    <property type="match status" value="1"/>
</dbReference>
<dbReference type="GO" id="GO:0071949">
    <property type="term" value="F:FAD binding"/>
    <property type="evidence" value="ECO:0007669"/>
    <property type="project" value="InterPro"/>
</dbReference>
<dbReference type="PANTHER" id="PTHR46720:SF3">
    <property type="entry name" value="FAD-BINDING DOMAIN-CONTAINING PROTEIN-RELATED"/>
    <property type="match status" value="1"/>
</dbReference>
<reference evidence="6" key="2">
    <citation type="submission" date="2023-06" db="EMBL/GenBank/DDBJ databases">
        <authorList>
            <consortium name="Lawrence Berkeley National Laboratory"/>
            <person name="Haridas S."/>
            <person name="Hensen N."/>
            <person name="Bonometti L."/>
            <person name="Westerberg I."/>
            <person name="Brannstrom I.O."/>
            <person name="Guillou S."/>
            <person name="Cros-Aarteil S."/>
            <person name="Calhoun S."/>
            <person name="Kuo A."/>
            <person name="Mondo S."/>
            <person name="Pangilinan J."/>
            <person name="Riley R."/>
            <person name="Labutti K."/>
            <person name="Andreopoulos B."/>
            <person name="Lipzen A."/>
            <person name="Chen C."/>
            <person name="Yanf M."/>
            <person name="Daum C."/>
            <person name="Ng V."/>
            <person name="Clum A."/>
            <person name="Steindorff A."/>
            <person name="Ohm R."/>
            <person name="Martin F."/>
            <person name="Silar P."/>
            <person name="Natvig D."/>
            <person name="Lalanne C."/>
            <person name="Gautier V."/>
            <person name="Ament-Velasquez S.L."/>
            <person name="Kruys A."/>
            <person name="Hutchinson M.I."/>
            <person name="Powell A.J."/>
            <person name="Barry K."/>
            <person name="Miller A.N."/>
            <person name="Grigoriev I.V."/>
            <person name="Debuchy R."/>
            <person name="Gladieux P."/>
            <person name="Thoren M.H."/>
            <person name="Johannesson H."/>
        </authorList>
    </citation>
    <scope>NUCLEOTIDE SEQUENCE</scope>
    <source>
        <strain evidence="6">CBS 118394</strain>
    </source>
</reference>
<keyword evidence="3" id="KW-0274">FAD</keyword>
<dbReference type="AlphaFoldDB" id="A0AAE0HXG1"/>
<accession>A0AAE0HXG1</accession>
<name>A0AAE0HXG1_9PEZI</name>
<dbReference type="InterPro" id="IPR051104">
    <property type="entry name" value="FAD_monoxygenase"/>
</dbReference>
<feature type="domain" description="FAD-binding" evidence="5">
    <location>
        <begin position="80"/>
        <end position="154"/>
    </location>
</feature>
<evidence type="ECO:0000256" key="3">
    <source>
        <dbReference type="ARBA" id="ARBA00022827"/>
    </source>
</evidence>
<dbReference type="GO" id="GO:0016491">
    <property type="term" value="F:oxidoreductase activity"/>
    <property type="evidence" value="ECO:0007669"/>
    <property type="project" value="UniProtKB-KW"/>
</dbReference>
<dbReference type="PANTHER" id="PTHR46720">
    <property type="entry name" value="HYDROXYLASE, PUTATIVE (AFU_ORTHOLOGUE AFUA_3G01460)-RELATED"/>
    <property type="match status" value="1"/>
</dbReference>
<dbReference type="SUPFAM" id="SSF51905">
    <property type="entry name" value="FAD/NAD(P)-binding domain"/>
    <property type="match status" value="1"/>
</dbReference>
<gene>
    <name evidence="6" type="ORF">B0H66DRAFT_627221</name>
</gene>
<dbReference type="InterPro" id="IPR002938">
    <property type="entry name" value="FAD-bd"/>
</dbReference>
<dbReference type="Gene3D" id="3.50.50.60">
    <property type="entry name" value="FAD/NAD(P)-binding domain"/>
    <property type="match status" value="1"/>
</dbReference>
<evidence type="ECO:0000256" key="4">
    <source>
        <dbReference type="ARBA" id="ARBA00023002"/>
    </source>
</evidence>
<dbReference type="Proteomes" id="UP001283341">
    <property type="component" value="Unassembled WGS sequence"/>
</dbReference>
<evidence type="ECO:0000259" key="5">
    <source>
        <dbReference type="Pfam" id="PF01494"/>
    </source>
</evidence>
<sequence length="175" mass="19123">MVQCVISVVEDLSEEVPKDRKRPLTRESLKKTLEKWLDGPIAKGVINVGVINLSPGHLTNPSSYSLFSTNPTHRGYSEFEHKTTPTYSYGNVCIMGDAAHATTPWQGAGAGQAFEDAMILGTLLRNISSADDINAASRAYDAIRRPRCQRVIDSSQAMGDICCVQDPRSDLIRAV</sequence>
<dbReference type="EMBL" id="JAUEDM010000006">
    <property type="protein sequence ID" value="KAK3314591.1"/>
    <property type="molecule type" value="Genomic_DNA"/>
</dbReference>
<dbReference type="GO" id="GO:0044550">
    <property type="term" value="P:secondary metabolite biosynthetic process"/>
    <property type="evidence" value="ECO:0007669"/>
    <property type="project" value="TreeGrafter"/>
</dbReference>
<reference evidence="6" key="1">
    <citation type="journal article" date="2023" name="Mol. Phylogenet. Evol.">
        <title>Genome-scale phylogeny and comparative genomics of the fungal order Sordariales.</title>
        <authorList>
            <person name="Hensen N."/>
            <person name="Bonometti L."/>
            <person name="Westerberg I."/>
            <person name="Brannstrom I.O."/>
            <person name="Guillou S."/>
            <person name="Cros-Aarteil S."/>
            <person name="Calhoun S."/>
            <person name="Haridas S."/>
            <person name="Kuo A."/>
            <person name="Mondo S."/>
            <person name="Pangilinan J."/>
            <person name="Riley R."/>
            <person name="LaButti K."/>
            <person name="Andreopoulos B."/>
            <person name="Lipzen A."/>
            <person name="Chen C."/>
            <person name="Yan M."/>
            <person name="Daum C."/>
            <person name="Ng V."/>
            <person name="Clum A."/>
            <person name="Steindorff A."/>
            <person name="Ohm R.A."/>
            <person name="Martin F."/>
            <person name="Silar P."/>
            <person name="Natvig D.O."/>
            <person name="Lalanne C."/>
            <person name="Gautier V."/>
            <person name="Ament-Velasquez S.L."/>
            <person name="Kruys A."/>
            <person name="Hutchinson M.I."/>
            <person name="Powell A.J."/>
            <person name="Barry K."/>
            <person name="Miller A.N."/>
            <person name="Grigoriev I.V."/>
            <person name="Debuchy R."/>
            <person name="Gladieux P."/>
            <person name="Hiltunen Thoren M."/>
            <person name="Johannesson H."/>
        </authorList>
    </citation>
    <scope>NUCLEOTIDE SEQUENCE</scope>
    <source>
        <strain evidence="6">CBS 118394</strain>
    </source>
</reference>
<keyword evidence="2" id="KW-0285">Flavoprotein</keyword>
<dbReference type="PRINTS" id="PR00420">
    <property type="entry name" value="RNGMNOXGNASE"/>
</dbReference>
<evidence type="ECO:0000256" key="2">
    <source>
        <dbReference type="ARBA" id="ARBA00022630"/>
    </source>
</evidence>
<comment type="similarity">
    <text evidence="1">Belongs to the paxM FAD-dependent monooxygenase family.</text>
</comment>
<comment type="caution">
    <text evidence="6">The sequence shown here is derived from an EMBL/GenBank/DDBJ whole genome shotgun (WGS) entry which is preliminary data.</text>
</comment>
<protein>
    <recommendedName>
        <fullName evidence="5">FAD-binding domain-containing protein</fullName>
    </recommendedName>
</protein>
<dbReference type="InterPro" id="IPR036188">
    <property type="entry name" value="FAD/NAD-bd_sf"/>
</dbReference>
<keyword evidence="7" id="KW-1185">Reference proteome</keyword>
<evidence type="ECO:0000256" key="1">
    <source>
        <dbReference type="ARBA" id="ARBA00007992"/>
    </source>
</evidence>
<keyword evidence="4" id="KW-0560">Oxidoreductase</keyword>
<organism evidence="6 7">
    <name type="scientific">Apodospora peruviana</name>
    <dbReference type="NCBI Taxonomy" id="516989"/>
    <lineage>
        <taxon>Eukaryota</taxon>
        <taxon>Fungi</taxon>
        <taxon>Dikarya</taxon>
        <taxon>Ascomycota</taxon>
        <taxon>Pezizomycotina</taxon>
        <taxon>Sordariomycetes</taxon>
        <taxon>Sordariomycetidae</taxon>
        <taxon>Sordariales</taxon>
        <taxon>Lasiosphaeriaceae</taxon>
        <taxon>Apodospora</taxon>
    </lineage>
</organism>
<proteinExistence type="inferred from homology"/>
<evidence type="ECO:0000313" key="6">
    <source>
        <dbReference type="EMBL" id="KAK3314591.1"/>
    </source>
</evidence>